<dbReference type="PANTHER" id="PTHR34064">
    <property type="entry name" value="OS04G0672300 PROTEIN"/>
    <property type="match status" value="1"/>
</dbReference>
<evidence type="ECO:0000313" key="3">
    <source>
        <dbReference type="Proteomes" id="UP000826656"/>
    </source>
</evidence>
<keyword evidence="1" id="KW-0472">Membrane</keyword>
<evidence type="ECO:0008006" key="4">
    <source>
        <dbReference type="Google" id="ProtNLM"/>
    </source>
</evidence>
<keyword evidence="1" id="KW-0812">Transmembrane</keyword>
<protein>
    <recommendedName>
        <fullName evidence="4">Transmembrane protein</fullName>
    </recommendedName>
</protein>
<keyword evidence="3" id="KW-1185">Reference proteome</keyword>
<gene>
    <name evidence="2" type="ORF">KY290_004570</name>
</gene>
<dbReference type="PANTHER" id="PTHR34064:SF12">
    <property type="entry name" value="TRANSMEMBRANE PROTEIN"/>
    <property type="match status" value="1"/>
</dbReference>
<comment type="caution">
    <text evidence="2">The sequence shown here is derived from an EMBL/GenBank/DDBJ whole genome shotgun (WGS) entry which is preliminary data.</text>
</comment>
<feature type="transmembrane region" description="Helical" evidence="1">
    <location>
        <begin position="177"/>
        <end position="197"/>
    </location>
</feature>
<accession>A0ABQ7WBP3</accession>
<evidence type="ECO:0000313" key="2">
    <source>
        <dbReference type="EMBL" id="KAH0778143.1"/>
    </source>
</evidence>
<name>A0ABQ7WBP3_SOLTU</name>
<evidence type="ECO:0000256" key="1">
    <source>
        <dbReference type="SAM" id="Phobius"/>
    </source>
</evidence>
<dbReference type="EMBL" id="JAIVGD010000002">
    <property type="protein sequence ID" value="KAH0778143.1"/>
    <property type="molecule type" value="Genomic_DNA"/>
</dbReference>
<keyword evidence="1" id="KW-1133">Transmembrane helix</keyword>
<reference evidence="2 3" key="1">
    <citation type="journal article" date="2021" name="bioRxiv">
        <title>Chromosome-scale and haplotype-resolved genome assembly of a tetraploid potato cultivar.</title>
        <authorList>
            <person name="Sun H."/>
            <person name="Jiao W.-B."/>
            <person name="Krause K."/>
            <person name="Campoy J.A."/>
            <person name="Goel M."/>
            <person name="Folz-Donahue K."/>
            <person name="Kukat C."/>
            <person name="Huettel B."/>
            <person name="Schneeberger K."/>
        </authorList>
    </citation>
    <scope>NUCLEOTIDE SEQUENCE [LARGE SCALE GENOMIC DNA]</scope>
    <source>
        <strain evidence="2">SolTubOtavaFocal</strain>
        <tissue evidence="2">Leaves</tissue>
    </source>
</reference>
<proteinExistence type="predicted"/>
<dbReference type="Proteomes" id="UP000826656">
    <property type="component" value="Unassembled WGS sequence"/>
</dbReference>
<organism evidence="2 3">
    <name type="scientific">Solanum tuberosum</name>
    <name type="common">Potato</name>
    <dbReference type="NCBI Taxonomy" id="4113"/>
    <lineage>
        <taxon>Eukaryota</taxon>
        <taxon>Viridiplantae</taxon>
        <taxon>Streptophyta</taxon>
        <taxon>Embryophyta</taxon>
        <taxon>Tracheophyta</taxon>
        <taxon>Spermatophyta</taxon>
        <taxon>Magnoliopsida</taxon>
        <taxon>eudicotyledons</taxon>
        <taxon>Gunneridae</taxon>
        <taxon>Pentapetalae</taxon>
        <taxon>asterids</taxon>
        <taxon>lamiids</taxon>
        <taxon>Solanales</taxon>
        <taxon>Solanaceae</taxon>
        <taxon>Solanoideae</taxon>
        <taxon>Solaneae</taxon>
        <taxon>Solanum</taxon>
    </lineage>
</organism>
<sequence length="210" mass="23430">MNPLAPMWFRPPYIRPCVSPTPPHSTKMENMATQSLKGEFGEEKVYVSESFVVDMEHISHHLVEKEINANSRITLQRNHSRKGPLKKQNFNDVNEKDTNLMAISPKGASMHEKSMVITSDHSTPHVHNQNTSVVATSSGAATTTTTTAIDGKVAVSKRFNFRRSSSSSPWTIDPKRILIFFATLSSMGTILLIYFTLSMTKLNGEDKASY</sequence>